<keyword evidence="2" id="KW-0808">Transferase</keyword>
<dbReference type="AlphaFoldDB" id="A0A225NF61"/>
<dbReference type="InterPro" id="IPR029063">
    <property type="entry name" value="SAM-dependent_MTases_sf"/>
</dbReference>
<dbReference type="Gene3D" id="3.40.50.150">
    <property type="entry name" value="Vaccinia Virus protein VP39"/>
    <property type="match status" value="1"/>
</dbReference>
<dbReference type="EMBL" id="AQQR01000024">
    <property type="protein sequence ID" value="OWU68042.1"/>
    <property type="molecule type" value="Genomic_DNA"/>
</dbReference>
<dbReference type="PANTHER" id="PTHR43591">
    <property type="entry name" value="METHYLTRANSFERASE"/>
    <property type="match status" value="1"/>
</dbReference>
<dbReference type="CDD" id="cd02440">
    <property type="entry name" value="AdoMet_MTases"/>
    <property type="match status" value="1"/>
</dbReference>
<feature type="domain" description="Methyltransferase type 11" evidence="1">
    <location>
        <begin position="56"/>
        <end position="149"/>
    </location>
</feature>
<dbReference type="PANTHER" id="PTHR43591:SF24">
    <property type="entry name" value="2-METHOXY-6-POLYPRENYL-1,4-BENZOQUINOL METHYLASE, MITOCHONDRIAL"/>
    <property type="match status" value="1"/>
</dbReference>
<evidence type="ECO:0000259" key="1">
    <source>
        <dbReference type="Pfam" id="PF08241"/>
    </source>
</evidence>
<organism evidence="2 3">
    <name type="scientific">Marinibacterium profundimaris</name>
    <dbReference type="NCBI Taxonomy" id="1679460"/>
    <lineage>
        <taxon>Bacteria</taxon>
        <taxon>Pseudomonadati</taxon>
        <taxon>Pseudomonadota</taxon>
        <taxon>Alphaproteobacteria</taxon>
        <taxon>Rhodobacterales</taxon>
        <taxon>Paracoccaceae</taxon>
        <taxon>Marinibacterium</taxon>
    </lineage>
</organism>
<accession>A0A225NF61</accession>
<name>A0A225NF61_9RHOB</name>
<comment type="caution">
    <text evidence="2">The sequence shown here is derived from an EMBL/GenBank/DDBJ whole genome shotgun (WGS) entry which is preliminary data.</text>
</comment>
<keyword evidence="3" id="KW-1185">Reference proteome</keyword>
<sequence length="275" mass="29713">MNIATETAPAPDLAAVKTKQQVTWSTGDYPAIGTTVQIVGERLAEAMDLRPDARVLDVAAGNGNATLAAARRGCNVVSTDYVPAWLKAGMARAEAERLTVAFREADAEDLPFEAGSFDAVMSTFGVMFTANQEAAASELARVCRSSGRIGLVNWTPEGFIGEVFRTIGQHVPPPPGLRSPLQWGTEARIEELFGDKAAEVTLTRKHFVFRYRSPAFWVEHWSRIYGPMNKAFEAVGPDGAAALESDLVSLAAARSRDGTQMIVPAEYAEIVIRRA</sequence>
<proteinExistence type="predicted"/>
<protein>
    <submittedName>
        <fullName evidence="2">SAM-dependent methlyltransferase</fullName>
    </submittedName>
</protein>
<dbReference type="Pfam" id="PF08241">
    <property type="entry name" value="Methyltransf_11"/>
    <property type="match status" value="1"/>
</dbReference>
<gene>
    <name evidence="2" type="ORF">ATO3_24900</name>
</gene>
<dbReference type="GO" id="GO:0008757">
    <property type="term" value="F:S-adenosylmethionine-dependent methyltransferase activity"/>
    <property type="evidence" value="ECO:0007669"/>
    <property type="project" value="InterPro"/>
</dbReference>
<dbReference type="SUPFAM" id="SSF53335">
    <property type="entry name" value="S-adenosyl-L-methionine-dependent methyltransferases"/>
    <property type="match status" value="1"/>
</dbReference>
<dbReference type="Proteomes" id="UP000215377">
    <property type="component" value="Unassembled WGS sequence"/>
</dbReference>
<dbReference type="InterPro" id="IPR013216">
    <property type="entry name" value="Methyltransf_11"/>
</dbReference>
<dbReference type="OrthoDB" id="8153637at2"/>
<dbReference type="RefSeq" id="WP_088652602.1">
    <property type="nucleotide sequence ID" value="NZ_AQQR01000024.1"/>
</dbReference>
<reference evidence="2 3" key="1">
    <citation type="submission" date="2013-04" db="EMBL/GenBank/DDBJ databases">
        <title>Oceanicola sp. 22II1-22F33 Genome Sequencing.</title>
        <authorList>
            <person name="Lai Q."/>
            <person name="Li G."/>
            <person name="Shao Z."/>
        </authorList>
    </citation>
    <scope>NUCLEOTIDE SEQUENCE [LARGE SCALE GENOMIC DNA]</scope>
    <source>
        <strain evidence="2 3">22II1-22F33</strain>
    </source>
</reference>
<evidence type="ECO:0000313" key="3">
    <source>
        <dbReference type="Proteomes" id="UP000215377"/>
    </source>
</evidence>
<evidence type="ECO:0000313" key="2">
    <source>
        <dbReference type="EMBL" id="OWU68042.1"/>
    </source>
</evidence>